<dbReference type="InterPro" id="IPR014748">
    <property type="entry name" value="Enoyl-CoA_hydra_C"/>
</dbReference>
<dbReference type="GO" id="GO:0006635">
    <property type="term" value="P:fatty acid beta-oxidation"/>
    <property type="evidence" value="ECO:0007669"/>
    <property type="project" value="TreeGrafter"/>
</dbReference>
<evidence type="ECO:0000256" key="3">
    <source>
        <dbReference type="RuleBase" id="RU003707"/>
    </source>
</evidence>
<evidence type="ECO:0000256" key="2">
    <source>
        <dbReference type="ARBA" id="ARBA00023239"/>
    </source>
</evidence>
<dbReference type="Pfam" id="PF00378">
    <property type="entry name" value="ECH_1"/>
    <property type="match status" value="1"/>
</dbReference>
<dbReference type="OrthoDB" id="5290611at2"/>
<dbReference type="Proteomes" id="UP000075799">
    <property type="component" value="Unassembled WGS sequence"/>
</dbReference>
<accession>A0A150WU36</accession>
<evidence type="ECO:0000256" key="1">
    <source>
        <dbReference type="ARBA" id="ARBA00005254"/>
    </source>
</evidence>
<name>A0A150WU36_BDEBC</name>
<evidence type="ECO:0000313" key="4">
    <source>
        <dbReference type="EMBL" id="KYG65386.1"/>
    </source>
</evidence>
<dbReference type="Gene3D" id="1.10.12.10">
    <property type="entry name" value="Lyase 2-enoyl-coa Hydratase, Chain A, domain 2"/>
    <property type="match status" value="1"/>
</dbReference>
<dbReference type="PANTHER" id="PTHR11941:SF54">
    <property type="entry name" value="ENOYL-COA HYDRATASE, MITOCHONDRIAL"/>
    <property type="match status" value="1"/>
</dbReference>
<evidence type="ECO:0000313" key="7">
    <source>
        <dbReference type="Proteomes" id="UP000075799"/>
    </source>
</evidence>
<evidence type="ECO:0000313" key="5">
    <source>
        <dbReference type="EMBL" id="KYG69802.1"/>
    </source>
</evidence>
<organism evidence="5 6">
    <name type="scientific">Bdellovibrio bacteriovorus</name>
    <dbReference type="NCBI Taxonomy" id="959"/>
    <lineage>
        <taxon>Bacteria</taxon>
        <taxon>Pseudomonadati</taxon>
        <taxon>Bdellovibrionota</taxon>
        <taxon>Bdellovibrionia</taxon>
        <taxon>Bdellovibrionales</taxon>
        <taxon>Pseudobdellovibrionaceae</taxon>
        <taxon>Bdellovibrio</taxon>
    </lineage>
</organism>
<proteinExistence type="inferred from homology"/>
<dbReference type="Proteomes" id="UP000075391">
    <property type="component" value="Unassembled WGS sequence"/>
</dbReference>
<dbReference type="InterPro" id="IPR018376">
    <property type="entry name" value="Enoyl-CoA_hyd/isom_CS"/>
</dbReference>
<dbReference type="InterPro" id="IPR001753">
    <property type="entry name" value="Enoyl-CoA_hydra/iso"/>
</dbReference>
<dbReference type="GO" id="GO:0016836">
    <property type="term" value="F:hydro-lyase activity"/>
    <property type="evidence" value="ECO:0007669"/>
    <property type="project" value="UniProtKB-ARBA"/>
</dbReference>
<keyword evidence="2" id="KW-0456">Lyase</keyword>
<dbReference type="Gene3D" id="3.90.226.10">
    <property type="entry name" value="2-enoyl-CoA Hydratase, Chain A, domain 1"/>
    <property type="match status" value="1"/>
</dbReference>
<dbReference type="SUPFAM" id="SSF52096">
    <property type="entry name" value="ClpP/crotonase"/>
    <property type="match status" value="1"/>
</dbReference>
<sequence>MGSFTYKTILVEQKPNGVWVMTVNRPEALNALNSMVLNEMGEALRQIGEMHYEDARALIITGSGEKAFVAGADIKEIHELDEEKALSFAQRGQSIFHELTLLKIPVIAAVNGFALGGGCELALGCDFIYASENAKFGLPEVSLGLIPGFGGTVRMARAIGQRRARELTYTGGMITAAEAHTMGLVNKVVPQAELMNTVMKTVEAILAKAPIAVGSAKKSINQAWDMDVEEAQRNEAKIFADLFDSEDVKEGTSAFIEKRKANFKGQ</sequence>
<dbReference type="InterPro" id="IPR029045">
    <property type="entry name" value="ClpP/crotonase-like_dom_sf"/>
</dbReference>
<comment type="similarity">
    <text evidence="1 3">Belongs to the enoyl-CoA hydratase/isomerase family.</text>
</comment>
<dbReference type="FunFam" id="1.10.12.10:FF:000001">
    <property type="entry name" value="Probable enoyl-CoA hydratase, mitochondrial"/>
    <property type="match status" value="1"/>
</dbReference>
<dbReference type="AlphaFoldDB" id="A0A150WU36"/>
<dbReference type="RefSeq" id="WP_063207642.1">
    <property type="nucleotide sequence ID" value="NZ_CP168967.1"/>
</dbReference>
<protein>
    <submittedName>
        <fullName evidence="5">Enoyl-CoA hydratase</fullName>
    </submittedName>
</protein>
<evidence type="ECO:0000313" key="6">
    <source>
        <dbReference type="Proteomes" id="UP000075391"/>
    </source>
</evidence>
<dbReference type="PROSITE" id="PS00166">
    <property type="entry name" value="ENOYL_COA_HYDRATASE"/>
    <property type="match status" value="1"/>
</dbReference>
<gene>
    <name evidence="5" type="ORF">AZI85_16260</name>
    <name evidence="4" type="ORF">AZI87_12620</name>
</gene>
<dbReference type="EMBL" id="LUKF01000006">
    <property type="protein sequence ID" value="KYG69802.1"/>
    <property type="molecule type" value="Genomic_DNA"/>
</dbReference>
<dbReference type="EMBL" id="LUKD01000005">
    <property type="protein sequence ID" value="KYG65386.1"/>
    <property type="molecule type" value="Genomic_DNA"/>
</dbReference>
<reference evidence="6 7" key="1">
    <citation type="submission" date="2016-03" db="EMBL/GenBank/DDBJ databases">
        <authorList>
            <person name="Ploux O."/>
        </authorList>
    </citation>
    <scope>NUCLEOTIDE SEQUENCE [LARGE SCALE GENOMIC DNA]</scope>
    <source>
        <strain evidence="5 6">BER2</strain>
        <strain evidence="4 7">EC13</strain>
    </source>
</reference>
<comment type="caution">
    <text evidence="5">The sequence shown here is derived from an EMBL/GenBank/DDBJ whole genome shotgun (WGS) entry which is preliminary data.</text>
</comment>
<dbReference type="CDD" id="cd06558">
    <property type="entry name" value="crotonase-like"/>
    <property type="match status" value="1"/>
</dbReference>
<dbReference type="FunFam" id="3.90.226.10:FF:000009">
    <property type="entry name" value="Carnitinyl-CoA dehydratase"/>
    <property type="match status" value="1"/>
</dbReference>
<dbReference type="PANTHER" id="PTHR11941">
    <property type="entry name" value="ENOYL-COA HYDRATASE-RELATED"/>
    <property type="match status" value="1"/>
</dbReference>